<reference evidence="3 4" key="1">
    <citation type="submission" date="2017-03" db="EMBL/GenBank/DDBJ databases">
        <authorList>
            <person name="Afonso C.L."/>
            <person name="Miller P.J."/>
            <person name="Scott M.A."/>
            <person name="Spackman E."/>
            <person name="Goraichik I."/>
            <person name="Dimitrov K.M."/>
            <person name="Suarez D.L."/>
            <person name="Swayne D.E."/>
        </authorList>
    </citation>
    <scope>NUCLEOTIDE SEQUENCE [LARGE SCALE GENOMIC DNA]</scope>
    <source>
        <strain evidence="3">SB41UT1</strain>
    </source>
</reference>
<dbReference type="RefSeq" id="WP_087112444.1">
    <property type="nucleotide sequence ID" value="NZ_CBCSCN010000005.1"/>
</dbReference>
<dbReference type="CDD" id="cd07361">
    <property type="entry name" value="MEMO_like"/>
    <property type="match status" value="1"/>
</dbReference>
<evidence type="ECO:0000256" key="1">
    <source>
        <dbReference type="ARBA" id="ARBA00006315"/>
    </source>
</evidence>
<organism evidence="3 4">
    <name type="scientific">Parendozoicomonas haliclonae</name>
    <dbReference type="NCBI Taxonomy" id="1960125"/>
    <lineage>
        <taxon>Bacteria</taxon>
        <taxon>Pseudomonadati</taxon>
        <taxon>Pseudomonadota</taxon>
        <taxon>Gammaproteobacteria</taxon>
        <taxon>Oceanospirillales</taxon>
        <taxon>Endozoicomonadaceae</taxon>
        <taxon>Parendozoicomonas</taxon>
    </lineage>
</organism>
<dbReference type="EMBL" id="FWPT01000010">
    <property type="protein sequence ID" value="SMA50000.1"/>
    <property type="molecule type" value="Genomic_DNA"/>
</dbReference>
<dbReference type="HAMAP" id="MF_00055">
    <property type="entry name" value="MEMO1"/>
    <property type="match status" value="1"/>
</dbReference>
<gene>
    <name evidence="3" type="ORF">EHSB41UT_03791</name>
</gene>
<dbReference type="OrthoDB" id="9782820at2"/>
<keyword evidence="4" id="KW-1185">Reference proteome</keyword>
<dbReference type="AlphaFoldDB" id="A0A1X7APH5"/>
<evidence type="ECO:0000313" key="4">
    <source>
        <dbReference type="Proteomes" id="UP000196573"/>
    </source>
</evidence>
<dbReference type="Gene3D" id="3.40.830.10">
    <property type="entry name" value="LigB-like"/>
    <property type="match status" value="1"/>
</dbReference>
<comment type="similarity">
    <text evidence="1 2">Belongs to the MEMO1 family.</text>
</comment>
<dbReference type="Proteomes" id="UP000196573">
    <property type="component" value="Unassembled WGS sequence"/>
</dbReference>
<evidence type="ECO:0000256" key="2">
    <source>
        <dbReference type="HAMAP-Rule" id="MF_00055"/>
    </source>
</evidence>
<dbReference type="InterPro" id="IPR002737">
    <property type="entry name" value="MEMO1_fam"/>
</dbReference>
<accession>A0A1X7APH5</accession>
<dbReference type="Pfam" id="PF01875">
    <property type="entry name" value="Memo"/>
    <property type="match status" value="1"/>
</dbReference>
<name>A0A1X7APH5_9GAMM</name>
<dbReference type="PANTHER" id="PTHR11060">
    <property type="entry name" value="PROTEIN MEMO1"/>
    <property type="match status" value="1"/>
</dbReference>
<sequence length="260" mass="28018">MTIRQPAVAGAFYPANRSALTNELSEYLNQTNPVAGLVPKVLVVPHAGYIYSGATAAAGYRQLTALRDTIKRVIVLGPSHRVPLQGLALPESDVFLTPLGSLEIDQNAKTQLSTLSQVHSSEAAHELEHSLEVQLPFLQTTLDDFTLVPLVVGEASPLAVAEVLESLWGGEETLIVISTDLSHFLNYENAVSKDHTTIHHIEQMQPVLDGEQACGCRPLNGLLRLAKEKGMSLHTLAYCNSGDTAGDKNRVVGYASFALQ</sequence>
<dbReference type="PANTHER" id="PTHR11060:SF0">
    <property type="entry name" value="PROTEIN MEMO1"/>
    <property type="match status" value="1"/>
</dbReference>
<dbReference type="NCBIfam" id="TIGR04336">
    <property type="entry name" value="AmmeMemoSam_B"/>
    <property type="match status" value="1"/>
</dbReference>
<evidence type="ECO:0000313" key="3">
    <source>
        <dbReference type="EMBL" id="SMA50000.1"/>
    </source>
</evidence>
<protein>
    <recommendedName>
        <fullName evidence="2">MEMO1 family protein EHSB41UT_03791</fullName>
    </recommendedName>
</protein>
<proteinExistence type="inferred from homology"/>